<dbReference type="RefSeq" id="XP_012652417.1">
    <property type="nucleotide sequence ID" value="XM_012796963.1"/>
</dbReference>
<dbReference type="GeneID" id="24441106"/>
<dbReference type="InParanoid" id="W7XC93"/>
<dbReference type="EMBL" id="GG662734">
    <property type="protein sequence ID" value="EWS75042.1"/>
    <property type="molecule type" value="Genomic_DNA"/>
</dbReference>
<dbReference type="AlphaFoldDB" id="W7XC93"/>
<sequence>KLRYQSKIFYLINNSNNLSIYKQINQKISLFLEDFLEPKLVTQFLRQTFLINKLFKQTINLFIKINQYLKNSFILDINYNFTQVSKIVKLKLFILINIKFLIKLLKKCLLINNFIFEKIQNIILFLQLKRKHAQIIDFNEY</sequence>
<dbReference type="KEGG" id="tet:TTHERM_000926899"/>
<reference evidence="2" key="1">
    <citation type="journal article" date="2006" name="PLoS Biol.">
        <title>Macronuclear genome sequence of the ciliate Tetrahymena thermophila, a model eukaryote.</title>
        <authorList>
            <person name="Eisen J.A."/>
            <person name="Coyne R.S."/>
            <person name="Wu M."/>
            <person name="Wu D."/>
            <person name="Thiagarajan M."/>
            <person name="Wortman J.R."/>
            <person name="Badger J.H."/>
            <person name="Ren Q."/>
            <person name="Amedeo P."/>
            <person name="Jones K.M."/>
            <person name="Tallon L.J."/>
            <person name="Delcher A.L."/>
            <person name="Salzberg S.L."/>
            <person name="Silva J.C."/>
            <person name="Haas B.J."/>
            <person name="Majoros W.H."/>
            <person name="Farzad M."/>
            <person name="Carlton J.M."/>
            <person name="Smith R.K. Jr."/>
            <person name="Garg J."/>
            <person name="Pearlman R.E."/>
            <person name="Karrer K.M."/>
            <person name="Sun L."/>
            <person name="Manning G."/>
            <person name="Elde N.C."/>
            <person name="Turkewitz A.P."/>
            <person name="Asai D.J."/>
            <person name="Wilkes D.E."/>
            <person name="Wang Y."/>
            <person name="Cai H."/>
            <person name="Collins K."/>
            <person name="Stewart B.A."/>
            <person name="Lee S.R."/>
            <person name="Wilamowska K."/>
            <person name="Weinberg Z."/>
            <person name="Ruzzo W.L."/>
            <person name="Wloga D."/>
            <person name="Gaertig J."/>
            <person name="Frankel J."/>
            <person name="Tsao C.-C."/>
            <person name="Gorovsky M.A."/>
            <person name="Keeling P.J."/>
            <person name="Waller R.F."/>
            <person name="Patron N.J."/>
            <person name="Cherry J.M."/>
            <person name="Stover N.A."/>
            <person name="Krieger C.J."/>
            <person name="del Toro C."/>
            <person name="Ryder H.F."/>
            <person name="Williamson S.C."/>
            <person name="Barbeau R.A."/>
            <person name="Hamilton E.P."/>
            <person name="Orias E."/>
        </authorList>
    </citation>
    <scope>NUCLEOTIDE SEQUENCE [LARGE SCALE GENOMIC DNA]</scope>
    <source>
        <strain evidence="2">SB210</strain>
    </source>
</reference>
<evidence type="ECO:0000313" key="2">
    <source>
        <dbReference type="Proteomes" id="UP000009168"/>
    </source>
</evidence>
<accession>W7XC93</accession>
<evidence type="ECO:0000313" key="1">
    <source>
        <dbReference type="EMBL" id="EWS75042.1"/>
    </source>
</evidence>
<organism evidence="1 2">
    <name type="scientific">Tetrahymena thermophila (strain SB210)</name>
    <dbReference type="NCBI Taxonomy" id="312017"/>
    <lineage>
        <taxon>Eukaryota</taxon>
        <taxon>Sar</taxon>
        <taxon>Alveolata</taxon>
        <taxon>Ciliophora</taxon>
        <taxon>Intramacronucleata</taxon>
        <taxon>Oligohymenophorea</taxon>
        <taxon>Hymenostomatida</taxon>
        <taxon>Tetrahymenina</taxon>
        <taxon>Tetrahymenidae</taxon>
        <taxon>Tetrahymena</taxon>
    </lineage>
</organism>
<keyword evidence="2" id="KW-1185">Reference proteome</keyword>
<feature type="non-terminal residue" evidence="1">
    <location>
        <position position="1"/>
    </location>
</feature>
<name>W7XC93_TETTS</name>
<gene>
    <name evidence="1" type="ORF">TTHERM_000926899</name>
</gene>
<protein>
    <submittedName>
        <fullName evidence="1">Uncharacterized protein</fullName>
    </submittedName>
</protein>
<dbReference type="Proteomes" id="UP000009168">
    <property type="component" value="Unassembled WGS sequence"/>
</dbReference>
<proteinExistence type="predicted"/>